<dbReference type="PANTHER" id="PTHR38009:SF1">
    <property type="entry name" value="CONSERVED HYPOTHETICAL PHAGE TAIL PROTEIN"/>
    <property type="match status" value="1"/>
</dbReference>
<evidence type="ECO:0000313" key="1">
    <source>
        <dbReference type="EMBL" id="BED92347.1"/>
    </source>
</evidence>
<dbReference type="InterPro" id="IPR010667">
    <property type="entry name" value="Phage_T4_Gp19"/>
</dbReference>
<dbReference type="AlphaFoldDB" id="A0AA48I3P0"/>
<dbReference type="EMBL" id="AP027925">
    <property type="protein sequence ID" value="BED92347.1"/>
    <property type="molecule type" value="Genomic_DNA"/>
</dbReference>
<accession>A0AA48I3P0</accession>
<dbReference type="Proteomes" id="UP001335720">
    <property type="component" value="Chromosome"/>
</dbReference>
<dbReference type="PANTHER" id="PTHR38009">
    <property type="entry name" value="CONSERVED HYPOTHETICAL PHAGE TAIL PROTEIN"/>
    <property type="match status" value="1"/>
</dbReference>
<protein>
    <submittedName>
        <fullName evidence="1">Phage tail protein</fullName>
    </submittedName>
</protein>
<proteinExistence type="predicted"/>
<dbReference type="GO" id="GO:0005198">
    <property type="term" value="F:structural molecule activity"/>
    <property type="evidence" value="ECO:0007669"/>
    <property type="project" value="InterPro"/>
</dbReference>
<dbReference type="NCBIfam" id="TIGR02241">
    <property type="entry name" value="conserved hypothetical phage tail region protein"/>
    <property type="match status" value="1"/>
</dbReference>
<name>A0AA48I3P0_9FIRM</name>
<organism evidence="1">
    <name type="scientific">Candidatus Paraimprobicoccus trichonymphae</name>
    <dbReference type="NCBI Taxonomy" id="3033793"/>
    <lineage>
        <taxon>Bacteria</taxon>
        <taxon>Bacillati</taxon>
        <taxon>Bacillota</taxon>
        <taxon>Clostridia</taxon>
        <taxon>Candidatus Paraimprobicoccus</taxon>
    </lineage>
</organism>
<dbReference type="Pfam" id="PF06841">
    <property type="entry name" value="Phage_T4_gp19"/>
    <property type="match status" value="1"/>
</dbReference>
<reference evidence="1" key="1">
    <citation type="journal article" date="2023" name="ISME J.">
        <title>Emergence of putative energy parasites within Clostridia revealed by genome analysis of a novel endosymbiotic clade.</title>
        <authorList>
            <person name="Takahashi K."/>
            <person name="Kuwahara H."/>
            <person name="Horikawa Y."/>
            <person name="Izawa K."/>
            <person name="Kato D."/>
            <person name="Inagaki T."/>
            <person name="Yuki M."/>
            <person name="Ohkuma M."/>
            <person name="Hongoh Y."/>
        </authorList>
    </citation>
    <scope>NUCLEOTIDE SEQUENCE</scope>
    <source>
        <strain evidence="1">RsTa-C01</strain>
    </source>
</reference>
<dbReference type="KEGG" id="ptrh:RsTaC01_0040"/>
<sequence length="184" mass="19921">MAVDGTLKAGTDTDFGKGLGVSDTLETFGGPVGTGEELAYPIRGFRYVVDFEGLGIASFKSVEGFSSIDLENTTYREGCFGRLTMRKLPGLASYSDITLTKGLYNSGNLYNYFTQFLNGQMNTPTEIVTIKIYNTAGTAVAAQWEVMNVWPIHYDAGSLNADSSEILIETLNLANEGVRRVAPT</sequence>
<gene>
    <name evidence="1" type="ORF">RsTaC01_0040</name>
</gene>
<dbReference type="InterPro" id="IPR011747">
    <property type="entry name" value="CHP02241"/>
</dbReference>